<evidence type="ECO:0000313" key="3">
    <source>
        <dbReference type="Proteomes" id="UP001224890"/>
    </source>
</evidence>
<protein>
    <submittedName>
        <fullName evidence="2">Uncharacterized protein</fullName>
    </submittedName>
</protein>
<dbReference type="Proteomes" id="UP001224890">
    <property type="component" value="Unassembled WGS sequence"/>
</dbReference>
<comment type="caution">
    <text evidence="2">The sequence shown here is derived from an EMBL/GenBank/DDBJ whole genome shotgun (WGS) entry which is preliminary data.</text>
</comment>
<dbReference type="AlphaFoldDB" id="A0AAJ0AKM1"/>
<dbReference type="EMBL" id="JAHMHR010000031">
    <property type="protein sequence ID" value="KAK1673456.1"/>
    <property type="molecule type" value="Genomic_DNA"/>
</dbReference>
<keyword evidence="3" id="KW-1185">Reference proteome</keyword>
<dbReference type="RefSeq" id="XP_060427459.1">
    <property type="nucleotide sequence ID" value="XM_060566102.1"/>
</dbReference>
<organism evidence="2 3">
    <name type="scientific">Colletotrichum godetiae</name>
    <dbReference type="NCBI Taxonomy" id="1209918"/>
    <lineage>
        <taxon>Eukaryota</taxon>
        <taxon>Fungi</taxon>
        <taxon>Dikarya</taxon>
        <taxon>Ascomycota</taxon>
        <taxon>Pezizomycotina</taxon>
        <taxon>Sordariomycetes</taxon>
        <taxon>Hypocreomycetidae</taxon>
        <taxon>Glomerellales</taxon>
        <taxon>Glomerellaceae</taxon>
        <taxon>Colletotrichum</taxon>
        <taxon>Colletotrichum acutatum species complex</taxon>
    </lineage>
</organism>
<accession>A0AAJ0AKM1</accession>
<proteinExistence type="predicted"/>
<name>A0AAJ0AKM1_9PEZI</name>
<dbReference type="GeneID" id="85450628"/>
<evidence type="ECO:0000256" key="1">
    <source>
        <dbReference type="SAM" id="MobiDB-lite"/>
    </source>
</evidence>
<reference evidence="2" key="1">
    <citation type="submission" date="2021-06" db="EMBL/GenBank/DDBJ databases">
        <title>Comparative genomics, transcriptomics and evolutionary studies reveal genomic signatures of adaptation to plant cell wall in hemibiotrophic fungi.</title>
        <authorList>
            <consortium name="DOE Joint Genome Institute"/>
            <person name="Baroncelli R."/>
            <person name="Diaz J.F."/>
            <person name="Benocci T."/>
            <person name="Peng M."/>
            <person name="Battaglia E."/>
            <person name="Haridas S."/>
            <person name="Andreopoulos W."/>
            <person name="Labutti K."/>
            <person name="Pangilinan J."/>
            <person name="Floch G.L."/>
            <person name="Makela M.R."/>
            <person name="Henrissat B."/>
            <person name="Grigoriev I.V."/>
            <person name="Crouch J.A."/>
            <person name="De Vries R.P."/>
            <person name="Sukno S.A."/>
            <person name="Thon M.R."/>
        </authorList>
    </citation>
    <scope>NUCLEOTIDE SEQUENCE</scope>
    <source>
        <strain evidence="2">CBS 193.32</strain>
    </source>
</reference>
<gene>
    <name evidence="2" type="ORF">BDP55DRAFT_224697</name>
</gene>
<feature type="region of interest" description="Disordered" evidence="1">
    <location>
        <begin position="184"/>
        <end position="241"/>
    </location>
</feature>
<evidence type="ECO:0000313" key="2">
    <source>
        <dbReference type="EMBL" id="KAK1673456.1"/>
    </source>
</evidence>
<sequence length="256" mass="27694">MDPVTPVYLMKRLDCQGRFAKHNERLQCDGACQGSYGRQQRVQRKGENDKMGGKCGYGSCNRRQGTVPRRTLSRHGDSARWKLGNALAAVSLKISIWADTCACAAGRAIANSKGLGACMAGGRGNTRCLACFVAGASWYSARHGPFHGPRWEVAYVCIKARAGGITRPWKIEGRVFGLRAGRSRDKNAAMEGPMKRRGTATRPDGPKDPIGNRACVSTNEQKRSGGSKMNQDGTPNAPGRNVHSELTCLLRNCGLL</sequence>